<dbReference type="PANTHER" id="PTHR21016:SF25">
    <property type="entry name" value="TM2 DOMAIN-CONTAINING PROTEIN DDB_G0277895-RELATED"/>
    <property type="match status" value="1"/>
</dbReference>
<keyword evidence="3 5" id="KW-1133">Transmembrane helix</keyword>
<gene>
    <name evidence="7" type="ORF">ACFOUO_12495</name>
</gene>
<dbReference type="InterPro" id="IPR050932">
    <property type="entry name" value="TM2D1-3-like"/>
</dbReference>
<dbReference type="RefSeq" id="WP_380705425.1">
    <property type="nucleotide sequence ID" value="NZ_JBHSAP010000015.1"/>
</dbReference>
<feature type="transmembrane region" description="Helical" evidence="5">
    <location>
        <begin position="25"/>
        <end position="44"/>
    </location>
</feature>
<evidence type="ECO:0000259" key="6">
    <source>
        <dbReference type="Pfam" id="PF05154"/>
    </source>
</evidence>
<evidence type="ECO:0000313" key="7">
    <source>
        <dbReference type="EMBL" id="MFC4077617.1"/>
    </source>
</evidence>
<proteinExistence type="predicted"/>
<reference evidence="8" key="1">
    <citation type="journal article" date="2019" name="Int. J. Syst. Evol. Microbiol.">
        <title>The Global Catalogue of Microorganisms (GCM) 10K type strain sequencing project: providing services to taxonomists for standard genome sequencing and annotation.</title>
        <authorList>
            <consortium name="The Broad Institute Genomics Platform"/>
            <consortium name="The Broad Institute Genome Sequencing Center for Infectious Disease"/>
            <person name="Wu L."/>
            <person name="Ma J."/>
        </authorList>
    </citation>
    <scope>NUCLEOTIDE SEQUENCE [LARGE SCALE GENOMIC DNA]</scope>
    <source>
        <strain evidence="8">IBRC-M 10813</strain>
    </source>
</reference>
<name>A0ABV8JI75_9BACL</name>
<evidence type="ECO:0000256" key="5">
    <source>
        <dbReference type="SAM" id="Phobius"/>
    </source>
</evidence>
<keyword evidence="8" id="KW-1185">Reference proteome</keyword>
<comment type="caution">
    <text evidence="7">The sequence shown here is derived from an EMBL/GenBank/DDBJ whole genome shotgun (WGS) entry which is preliminary data.</text>
</comment>
<evidence type="ECO:0000256" key="4">
    <source>
        <dbReference type="ARBA" id="ARBA00023136"/>
    </source>
</evidence>
<feature type="domain" description="TM2" evidence="6">
    <location>
        <begin position="23"/>
        <end position="61"/>
    </location>
</feature>
<keyword evidence="4 5" id="KW-0472">Membrane</keyword>
<evidence type="ECO:0000313" key="8">
    <source>
        <dbReference type="Proteomes" id="UP001595843"/>
    </source>
</evidence>
<evidence type="ECO:0000256" key="1">
    <source>
        <dbReference type="ARBA" id="ARBA00004141"/>
    </source>
</evidence>
<feature type="transmembrane region" description="Helical" evidence="5">
    <location>
        <begin position="51"/>
        <end position="70"/>
    </location>
</feature>
<dbReference type="PANTHER" id="PTHR21016">
    <property type="entry name" value="BETA-AMYLOID BINDING PROTEIN-RELATED"/>
    <property type="match status" value="1"/>
</dbReference>
<sequence>MVSSRKQDDPPVHQTPELNVRDRMITAYILWLFLGVFGAHRFYLGQARSGLTMGFIGPLFLSFGLVFYFLKGLGVSPLLVMSPFILWWLIDACLIPNRVRQLGKD</sequence>
<comment type="subcellular location">
    <subcellularLocation>
        <location evidence="1">Membrane</location>
        <topology evidence="1">Multi-pass membrane protein</topology>
    </subcellularLocation>
</comment>
<dbReference type="Pfam" id="PF05154">
    <property type="entry name" value="TM2"/>
    <property type="match status" value="1"/>
</dbReference>
<evidence type="ECO:0000256" key="3">
    <source>
        <dbReference type="ARBA" id="ARBA00022989"/>
    </source>
</evidence>
<accession>A0ABV8JI75</accession>
<organism evidence="7 8">
    <name type="scientific">Salinithrix halophila</name>
    <dbReference type="NCBI Taxonomy" id="1485204"/>
    <lineage>
        <taxon>Bacteria</taxon>
        <taxon>Bacillati</taxon>
        <taxon>Bacillota</taxon>
        <taxon>Bacilli</taxon>
        <taxon>Bacillales</taxon>
        <taxon>Thermoactinomycetaceae</taxon>
        <taxon>Salinithrix</taxon>
    </lineage>
</organism>
<feature type="transmembrane region" description="Helical" evidence="5">
    <location>
        <begin position="76"/>
        <end position="95"/>
    </location>
</feature>
<keyword evidence="2 5" id="KW-0812">Transmembrane</keyword>
<protein>
    <submittedName>
        <fullName evidence="7">TM2 domain-containing protein</fullName>
    </submittedName>
</protein>
<evidence type="ECO:0000256" key="2">
    <source>
        <dbReference type="ARBA" id="ARBA00022692"/>
    </source>
</evidence>
<dbReference type="InterPro" id="IPR007829">
    <property type="entry name" value="TM2"/>
</dbReference>
<dbReference type="Proteomes" id="UP001595843">
    <property type="component" value="Unassembled WGS sequence"/>
</dbReference>
<dbReference type="EMBL" id="JBHSAP010000015">
    <property type="protein sequence ID" value="MFC4077617.1"/>
    <property type="molecule type" value="Genomic_DNA"/>
</dbReference>